<dbReference type="NCBIfam" id="TIGR03348">
    <property type="entry name" value="VI_IcmF"/>
    <property type="match status" value="2"/>
</dbReference>
<dbReference type="InterPro" id="IPR010623">
    <property type="entry name" value="IcmF_C"/>
</dbReference>
<dbReference type="Pfam" id="PF06761">
    <property type="entry name" value="IcmF-related"/>
    <property type="match status" value="1"/>
</dbReference>
<name>A0A370F3A0_9BURK</name>
<evidence type="ECO:0000256" key="1">
    <source>
        <dbReference type="SAM" id="MobiDB-lite"/>
    </source>
</evidence>
<feature type="domain" description="Type VI secretion system component TssM1 N-terminal" evidence="5">
    <location>
        <begin position="264"/>
        <end position="474"/>
    </location>
</feature>
<evidence type="ECO:0000313" key="6">
    <source>
        <dbReference type="EMBL" id="RDI17346.1"/>
    </source>
</evidence>
<dbReference type="RefSeq" id="WP_244917887.1">
    <property type="nucleotide sequence ID" value="NZ_QQAV01000017.1"/>
</dbReference>
<sequence>MQTLKQFLGYLFSRQMLAFVGVVLLALLIWFVGPLIAVDGLRPLGTVGVRVSVIVLLLLMGILWLVSGPVSLIGVAALCLLIWHAGPLLSLGAAQPLAPVWIRATLVGVLLFVCAVYWLYVLLRLLQADPSKLENLFVFGKERGKDDVARQEMKDVTSIVNRAMAQLKGLRARGGMLRRVLEGKRYLYELPWYMIVGSAGAGKTTAVLNSGLQFPLARKGMTGPRSLSLQSPAGTVHCDWWLTNEAVLIDTAGRYTTQDSTPAADAAEWHGFLGLLRKHRTRAPINGAIVALDASDLLLLTPAERAEQASAIRERLAELREELGIRFPVYVMVTKTDLLCGFHEYFQSLTSEGRAQVWGFTLPFQGMKTGRPADMAAHRESLRAQIGTELGLLKQRLDEGLRIRLSEEFDADRRRKLFALPGELAGLVQPLVQVLDDVFLDSRFDNTQAHNTLRGVYFTSGAQAEVHLPADPETLLQRLWRSLGVSPLEWVRKADAQKAAQAEAQRAEPSPLADAAVSAPVAGEGTTTGDAQDGNALRQSAATAGAPAAPRPAAAPSAPAAPRSSTDIRQMTQPRRGLQGYFLQDLMTKVIIPESHLVRPNLRWEFRFRLLRLLGHALAIVIFLWLAGALALSFGNNRQYLGTIGQRAQTLAAQVRGLYAQFKPSAVPDVLSSARELPAYAGLDFADPPGSFLYGLYSVPPVRDASAATYASLQDHLLLPAILQRMETVLAQSVKDKDAKTAYETLRVYKLLHDRERYMSGGARDVRNWVLKDWEASDSAAVFGGRASMVGHVEALFSGDRSVQSASLPNEGLVREVQDFLNANTSTQRVYERAKAAMAPEAPQEFTLVRAVGPQVGTVLARADGQPLEKGVPGLFTYDGYHALFNKRLGEFVEKALEEDAWVMGRTGAASLAAAAQKKTLRGEAADSLRGNPLLEDIRRQYLTEYAQNWHTFLDSVRVVSSRDETNTSLGFDLSVLRQLAAPDSPLARLARAAARETTLSRPLVTNTREEDKSFLDKASDALDKKSRELGKNLGIRPEERLEKQLVDDTFAALREVVTGQPDIAMDGGAGAASAKPGLENISGLLNEYYTALVVAETALAAGSLPPGGPELGARLKLEASKLPAPFREVLTALAVNGGDKVTLGATAILRKQAQQQFDRIMGLMAMQVSEPCKRGVEGRYPLAAVDQDASIEDFTAVFAAGGAADEFFNKYLAPFVDTSVRPWRYKDSSVANAMVGVEAVASGGTPAPATTGPTMLGELLKLLARSGPSLDAFYRAQQIREVFFRDAGGRKLSWKMDLRVLELEPSITDLVIDIDGQGLRYVHGPVQPFAVNWPGPRGGSMAELSANPRISGPTSTILQQGPWALFRLLEKGRIVQTATPGRLSVEYSFDGRKALIDIGTGSQPNPLNSDLLKGFRCPGRAG</sequence>
<keyword evidence="2" id="KW-0472">Membrane</keyword>
<feature type="transmembrane region" description="Helical" evidence="2">
    <location>
        <begin position="73"/>
        <end position="94"/>
    </location>
</feature>
<feature type="domain" description="Type VI secretion system component TssM1 N-terminal" evidence="5">
    <location>
        <begin position="549"/>
        <end position="618"/>
    </location>
</feature>
<dbReference type="Pfam" id="PF14331">
    <property type="entry name" value="IcmF-related_N"/>
    <property type="match status" value="2"/>
</dbReference>
<dbReference type="InterPro" id="IPR053156">
    <property type="entry name" value="T6SS_TssM-like"/>
</dbReference>
<dbReference type="InterPro" id="IPR017731">
    <property type="entry name" value="TssM1-like"/>
</dbReference>
<evidence type="ECO:0000259" key="3">
    <source>
        <dbReference type="Pfam" id="PF06744"/>
    </source>
</evidence>
<keyword evidence="2" id="KW-1133">Transmembrane helix</keyword>
<dbReference type="InterPro" id="IPR027417">
    <property type="entry name" value="P-loop_NTPase"/>
</dbReference>
<dbReference type="PANTHER" id="PTHR36153">
    <property type="entry name" value="INNER MEMBRANE PROTEIN-RELATED"/>
    <property type="match status" value="1"/>
</dbReference>
<organism evidence="6 7">
    <name type="scientific">Pseudacidovorax intermedius</name>
    <dbReference type="NCBI Taxonomy" id="433924"/>
    <lineage>
        <taxon>Bacteria</taxon>
        <taxon>Pseudomonadati</taxon>
        <taxon>Pseudomonadota</taxon>
        <taxon>Betaproteobacteria</taxon>
        <taxon>Burkholderiales</taxon>
        <taxon>Comamonadaceae</taxon>
        <taxon>Pseudacidovorax</taxon>
    </lineage>
</organism>
<dbReference type="InterPro" id="IPR009612">
    <property type="entry name" value="IcmF-rel"/>
</dbReference>
<proteinExistence type="predicted"/>
<evidence type="ECO:0000256" key="2">
    <source>
        <dbReference type="SAM" id="Phobius"/>
    </source>
</evidence>
<feature type="region of interest" description="Disordered" evidence="1">
    <location>
        <begin position="501"/>
        <end position="571"/>
    </location>
</feature>
<dbReference type="Proteomes" id="UP000255265">
    <property type="component" value="Unassembled WGS sequence"/>
</dbReference>
<comment type="caution">
    <text evidence="6">The sequence shown here is derived from an EMBL/GenBank/DDBJ whole genome shotgun (WGS) entry which is preliminary data.</text>
</comment>
<keyword evidence="2" id="KW-0812">Transmembrane</keyword>
<feature type="transmembrane region" description="Helical" evidence="2">
    <location>
        <begin position="100"/>
        <end position="123"/>
    </location>
</feature>
<dbReference type="Pfam" id="PF06744">
    <property type="entry name" value="IcmF_C"/>
    <property type="match status" value="1"/>
</dbReference>
<keyword evidence="7" id="KW-1185">Reference proteome</keyword>
<feature type="domain" description="Type VI secretion system IcmF C-terminal" evidence="3">
    <location>
        <begin position="1298"/>
        <end position="1402"/>
    </location>
</feature>
<evidence type="ECO:0000259" key="4">
    <source>
        <dbReference type="Pfam" id="PF06761"/>
    </source>
</evidence>
<dbReference type="SUPFAM" id="SSF52540">
    <property type="entry name" value="P-loop containing nucleoside triphosphate hydrolases"/>
    <property type="match status" value="1"/>
</dbReference>
<dbReference type="PANTHER" id="PTHR36153:SF1">
    <property type="entry name" value="TYPE VI SECRETION SYSTEM COMPONENT TSSM1"/>
    <property type="match status" value="1"/>
</dbReference>
<evidence type="ECO:0000259" key="5">
    <source>
        <dbReference type="Pfam" id="PF14331"/>
    </source>
</evidence>
<dbReference type="InterPro" id="IPR025743">
    <property type="entry name" value="TssM1_N"/>
</dbReference>
<accession>A0A370F3A0</accession>
<feature type="transmembrane region" description="Helical" evidence="2">
    <location>
        <begin position="613"/>
        <end position="634"/>
    </location>
</feature>
<protein>
    <submittedName>
        <fullName evidence="6">Type VI secretion system IcmF/VasK family protein</fullName>
    </submittedName>
</protein>
<feature type="transmembrane region" description="Helical" evidence="2">
    <location>
        <begin position="47"/>
        <end position="66"/>
    </location>
</feature>
<gene>
    <name evidence="6" type="ORF">DFR41_11772</name>
</gene>
<evidence type="ECO:0000313" key="7">
    <source>
        <dbReference type="Proteomes" id="UP000255265"/>
    </source>
</evidence>
<feature type="domain" description="IcmF-related" evidence="4">
    <location>
        <begin position="669"/>
        <end position="999"/>
    </location>
</feature>
<dbReference type="EMBL" id="QQAV01000017">
    <property type="protein sequence ID" value="RDI17346.1"/>
    <property type="molecule type" value="Genomic_DNA"/>
</dbReference>
<reference evidence="6 7" key="1">
    <citation type="submission" date="2018-07" db="EMBL/GenBank/DDBJ databases">
        <title>Genomic Encyclopedia of Type Strains, Phase IV (KMG-IV): sequencing the most valuable type-strain genomes for metagenomic binning, comparative biology and taxonomic classification.</title>
        <authorList>
            <person name="Goeker M."/>
        </authorList>
    </citation>
    <scope>NUCLEOTIDE SEQUENCE [LARGE SCALE GENOMIC DNA]</scope>
    <source>
        <strain evidence="6 7">DSM 21352</strain>
    </source>
</reference>
<feature type="compositionally biased region" description="Low complexity" evidence="1">
    <location>
        <begin position="540"/>
        <end position="565"/>
    </location>
</feature>